<sequence length="327" mass="36696">MPQNVSLKIPAARICPDAILSWPLFKEVRLQTTLNSLTLADHDHGLEEVASTDVDLALIPYLIERFLQFVHVKNPVVNTIVLRQSAVRVEVGESSRNAHSCLVFLACALGCLAGPLRYDDRSVERDDHAESLRATGEQFYQKALERLSLPGDRILTTQCWFLSGVYQMYKLNAARAWMDFSRASAILSLHLQHREAAVGNDSNGRHLDPAELSLYWTCWKSECGQINENEEAKKFMRKAIECSFHMINSKATQHRHHGTWFVARGVLSSALLIIAAVKADKGLVDYLADWPDLLDQAIRSSTHWASEARDLAYAAVVLANLKEKLCT</sequence>
<organism evidence="5 6">
    <name type="scientific">Aspergillus kawachii</name>
    <name type="common">White koji mold</name>
    <name type="synonym">Aspergillus awamori var. kawachi</name>
    <dbReference type="NCBI Taxonomy" id="1069201"/>
    <lineage>
        <taxon>Eukaryota</taxon>
        <taxon>Fungi</taxon>
        <taxon>Dikarya</taxon>
        <taxon>Ascomycota</taxon>
        <taxon>Pezizomycotina</taxon>
        <taxon>Eurotiomycetes</taxon>
        <taxon>Eurotiomycetidae</taxon>
        <taxon>Eurotiales</taxon>
        <taxon>Aspergillaceae</taxon>
        <taxon>Aspergillus</taxon>
        <taxon>Aspergillus subgen. Circumdati</taxon>
    </lineage>
</organism>
<comment type="caution">
    <text evidence="5">The sequence shown here is derived from an EMBL/GenBank/DDBJ whole genome shotgun (WGS) entry which is preliminary data.</text>
</comment>
<dbReference type="CDD" id="cd12148">
    <property type="entry name" value="fungal_TF_MHR"/>
    <property type="match status" value="1"/>
</dbReference>
<evidence type="ECO:0000313" key="5">
    <source>
        <dbReference type="EMBL" id="GAT24217.1"/>
    </source>
</evidence>
<feature type="domain" description="Xylanolytic transcriptional activator regulatory" evidence="4">
    <location>
        <begin position="63"/>
        <end position="220"/>
    </location>
</feature>
<dbReference type="AlphaFoldDB" id="A0A146FEC9"/>
<gene>
    <name evidence="5" type="ORF">RIB2604_01800420</name>
</gene>
<evidence type="ECO:0000259" key="4">
    <source>
        <dbReference type="Pfam" id="PF04082"/>
    </source>
</evidence>
<dbReference type="GO" id="GO:0003677">
    <property type="term" value="F:DNA binding"/>
    <property type="evidence" value="ECO:0007669"/>
    <property type="project" value="InterPro"/>
</dbReference>
<keyword evidence="2" id="KW-0804">Transcription</keyword>
<dbReference type="InterPro" id="IPR053181">
    <property type="entry name" value="EcdB-like_regulator"/>
</dbReference>
<reference evidence="5 6" key="1">
    <citation type="journal article" date="2016" name="DNA Res.">
        <title>Genome sequence of Aspergillus luchuensis NBRC 4314.</title>
        <authorList>
            <person name="Yamada O."/>
            <person name="Machida M."/>
            <person name="Hosoyama A."/>
            <person name="Goto M."/>
            <person name="Takahashi T."/>
            <person name="Futagami T."/>
            <person name="Yamagata Y."/>
            <person name="Takeuchi M."/>
            <person name="Kobayashi T."/>
            <person name="Koike H."/>
            <person name="Abe K."/>
            <person name="Asai K."/>
            <person name="Arita M."/>
            <person name="Fujita N."/>
            <person name="Fukuda K."/>
            <person name="Higa K."/>
            <person name="Horikawa H."/>
            <person name="Ishikawa T."/>
            <person name="Jinno K."/>
            <person name="Kato Y."/>
            <person name="Kirimura K."/>
            <person name="Mizutani O."/>
            <person name="Nakasone K."/>
            <person name="Sano M."/>
            <person name="Shiraishi Y."/>
            <person name="Tsukahara M."/>
            <person name="Gomi K."/>
        </authorList>
    </citation>
    <scope>NUCLEOTIDE SEQUENCE [LARGE SCALE GENOMIC DNA]</scope>
    <source>
        <strain evidence="5 6">RIB 2604</strain>
    </source>
</reference>
<dbReference type="PANTHER" id="PTHR47785">
    <property type="entry name" value="ZN(II)2CYS6 TRANSCRIPTION FACTOR (EUROFUNG)-RELATED-RELATED"/>
    <property type="match status" value="1"/>
</dbReference>
<accession>A0A146FEC9</accession>
<dbReference type="VEuPathDB" id="FungiDB:ASPFODRAFT_60479"/>
<protein>
    <recommendedName>
        <fullName evidence="4">Xylanolytic transcriptional activator regulatory domain-containing protein</fullName>
    </recommendedName>
</protein>
<reference evidence="6" key="2">
    <citation type="submission" date="2016-02" db="EMBL/GenBank/DDBJ databases">
        <title>Genome sequencing of Aspergillus luchuensis NBRC 4314.</title>
        <authorList>
            <person name="Yamada O."/>
        </authorList>
    </citation>
    <scope>NUCLEOTIDE SEQUENCE [LARGE SCALE GENOMIC DNA]</scope>
    <source>
        <strain evidence="6">RIB 2604</strain>
    </source>
</reference>
<dbReference type="PANTHER" id="PTHR47785:SF5">
    <property type="entry name" value="ZN(II)2CYS6 TRANSCRIPTION FACTOR (EUROFUNG)"/>
    <property type="match status" value="1"/>
</dbReference>
<name>A0A146FEC9_ASPKA</name>
<dbReference type="InterPro" id="IPR007219">
    <property type="entry name" value="XnlR_reg_dom"/>
</dbReference>
<dbReference type="GO" id="GO:0006351">
    <property type="term" value="P:DNA-templated transcription"/>
    <property type="evidence" value="ECO:0007669"/>
    <property type="project" value="InterPro"/>
</dbReference>
<dbReference type="GO" id="GO:0008270">
    <property type="term" value="F:zinc ion binding"/>
    <property type="evidence" value="ECO:0007669"/>
    <property type="project" value="InterPro"/>
</dbReference>
<evidence type="ECO:0000256" key="1">
    <source>
        <dbReference type="ARBA" id="ARBA00023015"/>
    </source>
</evidence>
<dbReference type="Proteomes" id="UP000075230">
    <property type="component" value="Unassembled WGS sequence"/>
</dbReference>
<dbReference type="Pfam" id="PF04082">
    <property type="entry name" value="Fungal_trans"/>
    <property type="match status" value="1"/>
</dbReference>
<evidence type="ECO:0000256" key="3">
    <source>
        <dbReference type="ARBA" id="ARBA00023242"/>
    </source>
</evidence>
<keyword evidence="1" id="KW-0805">Transcription regulation</keyword>
<keyword evidence="3" id="KW-0539">Nucleus</keyword>
<proteinExistence type="predicted"/>
<evidence type="ECO:0000313" key="6">
    <source>
        <dbReference type="Proteomes" id="UP000075230"/>
    </source>
</evidence>
<evidence type="ECO:0000256" key="2">
    <source>
        <dbReference type="ARBA" id="ARBA00023163"/>
    </source>
</evidence>
<dbReference type="EMBL" id="BCWF01000018">
    <property type="protein sequence ID" value="GAT24217.1"/>
    <property type="molecule type" value="Genomic_DNA"/>
</dbReference>